<dbReference type="CDD" id="cd00093">
    <property type="entry name" value="HTH_XRE"/>
    <property type="match status" value="1"/>
</dbReference>
<organism evidence="2 3">
    <name type="scientific">Streptantibioticus rubrisoli</name>
    <dbReference type="NCBI Taxonomy" id="1387313"/>
    <lineage>
        <taxon>Bacteria</taxon>
        <taxon>Bacillati</taxon>
        <taxon>Actinomycetota</taxon>
        <taxon>Actinomycetes</taxon>
        <taxon>Kitasatosporales</taxon>
        <taxon>Streptomycetaceae</taxon>
        <taxon>Streptantibioticus</taxon>
    </lineage>
</organism>
<dbReference type="SMART" id="SM00530">
    <property type="entry name" value="HTH_XRE"/>
    <property type="match status" value="1"/>
</dbReference>
<dbReference type="InterPro" id="IPR024747">
    <property type="entry name" value="Pyridox_Oxase-rel"/>
</dbReference>
<gene>
    <name evidence="2" type="ORF">NON19_09660</name>
</gene>
<dbReference type="PROSITE" id="PS50943">
    <property type="entry name" value="HTH_CROC1"/>
    <property type="match status" value="1"/>
</dbReference>
<dbReference type="SUPFAM" id="SSF50475">
    <property type="entry name" value="FMN-binding split barrel"/>
    <property type="match status" value="1"/>
</dbReference>
<dbReference type="InterPro" id="IPR001387">
    <property type="entry name" value="Cro/C1-type_HTH"/>
</dbReference>
<dbReference type="EMBL" id="JANFNH010000006">
    <property type="protein sequence ID" value="MCQ4042294.1"/>
    <property type="molecule type" value="Genomic_DNA"/>
</dbReference>
<dbReference type="Pfam" id="PF01381">
    <property type="entry name" value="HTH_3"/>
    <property type="match status" value="1"/>
</dbReference>
<comment type="caution">
    <text evidence="2">The sequence shown here is derived from an EMBL/GenBank/DDBJ whole genome shotgun (WGS) entry which is preliminary data.</text>
</comment>
<keyword evidence="3" id="KW-1185">Reference proteome</keyword>
<evidence type="ECO:0000313" key="3">
    <source>
        <dbReference type="Proteomes" id="UP001206206"/>
    </source>
</evidence>
<dbReference type="Pfam" id="PF12900">
    <property type="entry name" value="Pyridox_ox_2"/>
    <property type="match status" value="1"/>
</dbReference>
<proteinExistence type="predicted"/>
<feature type="domain" description="HTH cro/C1-type" evidence="1">
    <location>
        <begin position="24"/>
        <end position="74"/>
    </location>
</feature>
<dbReference type="InterPro" id="IPR012349">
    <property type="entry name" value="Split_barrel_FMN-bd"/>
</dbReference>
<dbReference type="InterPro" id="IPR010982">
    <property type="entry name" value="Lambda_DNA-bd_dom_sf"/>
</dbReference>
<sequence length="222" mass="23902">MHDGGTPPQDPGDDTMAIRASLRRRQLGMTVEELAAQAGMSVAYLRQLEKASGDFDPAALMRLAAALEMSYEELVAGRRDTPPGQPTAAARAVLMRLSTRECWERLGTHGIGRLGLSSGTGPMVLPVNFLVDAHTIVYRTDPEGAAAVAAGDQLAFEADHIDEQLRNGWSVLVTGTADHITDPDTVRALAERPGARPWAGGRREMWIRIVPGEVSGRIIRSV</sequence>
<protein>
    <submittedName>
        <fullName evidence="2">Pyridoxamine 5'-phosphate oxidase family protein</fullName>
    </submittedName>
</protein>
<evidence type="ECO:0000259" key="1">
    <source>
        <dbReference type="PROSITE" id="PS50943"/>
    </source>
</evidence>
<dbReference type="Gene3D" id="1.10.260.40">
    <property type="entry name" value="lambda repressor-like DNA-binding domains"/>
    <property type="match status" value="1"/>
</dbReference>
<reference evidence="2 3" key="1">
    <citation type="submission" date="2022-06" db="EMBL/GenBank/DDBJ databases">
        <title>Draft genome sequence of type strain Streptomyces rubrisoli DSM 42083.</title>
        <authorList>
            <person name="Duangmal K."/>
            <person name="Klaysubun C."/>
        </authorList>
    </citation>
    <scope>NUCLEOTIDE SEQUENCE [LARGE SCALE GENOMIC DNA]</scope>
    <source>
        <strain evidence="2 3">DSM 42083</strain>
    </source>
</reference>
<evidence type="ECO:0000313" key="2">
    <source>
        <dbReference type="EMBL" id="MCQ4042294.1"/>
    </source>
</evidence>
<dbReference type="RefSeq" id="WP_255926326.1">
    <property type="nucleotide sequence ID" value="NZ_JANFNH010000006.1"/>
</dbReference>
<dbReference type="SUPFAM" id="SSF47413">
    <property type="entry name" value="lambda repressor-like DNA-binding domains"/>
    <property type="match status" value="1"/>
</dbReference>
<name>A0ABT1PAA0_9ACTN</name>
<dbReference type="Proteomes" id="UP001206206">
    <property type="component" value="Unassembled WGS sequence"/>
</dbReference>
<accession>A0ABT1PAA0</accession>
<dbReference type="Gene3D" id="2.30.110.10">
    <property type="entry name" value="Electron Transport, Fmn-binding Protein, Chain A"/>
    <property type="match status" value="1"/>
</dbReference>